<reference evidence="1 2" key="1">
    <citation type="submission" date="2015-07" db="EMBL/GenBank/DDBJ databases">
        <title>High-quality genome of monoxenous trypanosomatid Leptomonas pyrrhocoris.</title>
        <authorList>
            <person name="Flegontov P."/>
            <person name="Butenko A."/>
            <person name="Firsov S."/>
            <person name="Vlcek C."/>
            <person name="Logacheva M.D."/>
            <person name="Field M."/>
            <person name="Filatov D."/>
            <person name="Flegontova O."/>
            <person name="Gerasimov E."/>
            <person name="Jackson A.P."/>
            <person name="Kelly S."/>
            <person name="Opperdoes F."/>
            <person name="O'Reilly A."/>
            <person name="Votypka J."/>
            <person name="Yurchenko V."/>
            <person name="Lukes J."/>
        </authorList>
    </citation>
    <scope>NUCLEOTIDE SEQUENCE [LARGE SCALE GENOMIC DNA]</scope>
    <source>
        <strain evidence="1">H10</strain>
    </source>
</reference>
<keyword evidence="2" id="KW-1185">Reference proteome</keyword>
<dbReference type="PANTHER" id="PTHR12475">
    <property type="match status" value="1"/>
</dbReference>
<accession>A0A0M9FQX2</accession>
<proteinExistence type="predicted"/>
<dbReference type="GeneID" id="26909728"/>
<dbReference type="RefSeq" id="XP_015652626.1">
    <property type="nucleotide sequence ID" value="XM_015808913.1"/>
</dbReference>
<sequence length="355" mass="39464">MALFHLLRCQRYVWRGLCERAKVSRMIYGVAPLPADSPTAVVPLQAVRNAAALIAAKSNAATTDGAERKPPSGTCVRGIVWPWYRRLPRDPAFAPFIAEPLILPVYCGLRMIDEIGHVNNAKYLEISEFARRHMPAFLGFDDRIISRRIGLIVSDMSVTYRREIAPFKKVWVRLRMLLPPAAPAVTRAAEEATATQRPSVADTKRFFVEHELWSADRRTLHAVLTVAAALLGPAKYEKELHERYGTWEVAHTATGANSKPRQKMRVLNCEQVLADLGCFASTAELRQAFSSAAHARATTANANGAASSADIARAQKNSSADEELVHRLCALTEVWKRCRSALQRRTLASKPDRNE</sequence>
<dbReference type="PANTHER" id="PTHR12475:SF4">
    <property type="entry name" value="PROTEIN THEM6"/>
    <property type="match status" value="1"/>
</dbReference>
<dbReference type="OrthoDB" id="265761at2759"/>
<comment type="caution">
    <text evidence="1">The sequence shown here is derived from an EMBL/GenBank/DDBJ whole genome shotgun (WGS) entry which is preliminary data.</text>
</comment>
<name>A0A0M9FQX2_LEPPY</name>
<dbReference type="VEuPathDB" id="TriTrypDB:LpyrH10_31_0990"/>
<evidence type="ECO:0000313" key="2">
    <source>
        <dbReference type="Proteomes" id="UP000037923"/>
    </source>
</evidence>
<dbReference type="OMA" id="IEHEIWS"/>
<dbReference type="Pfam" id="PF13279">
    <property type="entry name" value="4HBT_2"/>
    <property type="match status" value="1"/>
</dbReference>
<dbReference type="Proteomes" id="UP000037923">
    <property type="component" value="Unassembled WGS sequence"/>
</dbReference>
<dbReference type="CDD" id="cd00586">
    <property type="entry name" value="4HBT"/>
    <property type="match status" value="1"/>
</dbReference>
<dbReference type="Gene3D" id="3.10.129.10">
    <property type="entry name" value="Hotdog Thioesterase"/>
    <property type="match status" value="1"/>
</dbReference>
<gene>
    <name evidence="1" type="ORF">ABB37_09445</name>
</gene>
<dbReference type="AlphaFoldDB" id="A0A0M9FQX2"/>
<dbReference type="InterPro" id="IPR051490">
    <property type="entry name" value="THEM6_lcsJ_thioesterase"/>
</dbReference>
<dbReference type="SUPFAM" id="SSF54637">
    <property type="entry name" value="Thioesterase/thiol ester dehydrase-isomerase"/>
    <property type="match status" value="1"/>
</dbReference>
<protein>
    <recommendedName>
        <fullName evidence="3">Thioesterase-like protein</fullName>
    </recommendedName>
</protein>
<evidence type="ECO:0008006" key="3">
    <source>
        <dbReference type="Google" id="ProtNLM"/>
    </source>
</evidence>
<evidence type="ECO:0000313" key="1">
    <source>
        <dbReference type="EMBL" id="KPA74187.1"/>
    </source>
</evidence>
<organism evidence="1 2">
    <name type="scientific">Leptomonas pyrrhocoris</name>
    <name type="common">Firebug parasite</name>
    <dbReference type="NCBI Taxonomy" id="157538"/>
    <lineage>
        <taxon>Eukaryota</taxon>
        <taxon>Discoba</taxon>
        <taxon>Euglenozoa</taxon>
        <taxon>Kinetoplastea</taxon>
        <taxon>Metakinetoplastina</taxon>
        <taxon>Trypanosomatida</taxon>
        <taxon>Trypanosomatidae</taxon>
        <taxon>Leishmaniinae</taxon>
        <taxon>Leptomonas</taxon>
    </lineage>
</organism>
<dbReference type="EMBL" id="LGTL01000031">
    <property type="protein sequence ID" value="KPA74187.1"/>
    <property type="molecule type" value="Genomic_DNA"/>
</dbReference>
<dbReference type="InterPro" id="IPR029069">
    <property type="entry name" value="HotDog_dom_sf"/>
</dbReference>